<dbReference type="SUPFAM" id="SSF53659">
    <property type="entry name" value="Isocitrate/Isopropylmalate dehydrogenase-like"/>
    <property type="match status" value="1"/>
</dbReference>
<dbReference type="EC" id="1.1.1.42" evidence="4"/>
<dbReference type="GO" id="GO:0006102">
    <property type="term" value="P:isocitrate metabolic process"/>
    <property type="evidence" value="ECO:0007669"/>
    <property type="project" value="TreeGrafter"/>
</dbReference>
<dbReference type="OrthoDB" id="10261637at2759"/>
<evidence type="ECO:0000256" key="2">
    <source>
        <dbReference type="ARBA" id="ARBA00011738"/>
    </source>
</evidence>
<dbReference type="PANTHER" id="PTHR11835">
    <property type="entry name" value="DECARBOXYLATING DEHYDROGENASES-ISOCITRATE, ISOPROPYLMALATE, TARTRATE"/>
    <property type="match status" value="1"/>
</dbReference>
<evidence type="ECO:0000256" key="13">
    <source>
        <dbReference type="ARBA" id="ARBA00029990"/>
    </source>
</evidence>
<evidence type="ECO:0000256" key="4">
    <source>
        <dbReference type="ARBA" id="ARBA00013013"/>
    </source>
</evidence>
<protein>
    <recommendedName>
        <fullName evidence="5">Isocitrate dehydrogenase [NADP]</fullName>
        <ecNumber evidence="3">1.1.1.41</ecNumber>
        <ecNumber evidence="4">1.1.1.42</ecNumber>
    </recommendedName>
    <alternativeName>
        <fullName evidence="12">IDP</fullName>
    </alternativeName>
    <alternativeName>
        <fullName evidence="16">Isocitric dehydrogenase subunit alpha</fullName>
    </alternativeName>
    <alternativeName>
        <fullName evidence="15">NAD(+)-specific ICDH subunit alpha</fullName>
    </alternativeName>
    <alternativeName>
        <fullName evidence="13">NADP(+)-specific ICDH</fullName>
    </alternativeName>
    <alternativeName>
        <fullName evidence="14">Oxalosuccinate decarboxylase</fullName>
    </alternativeName>
</protein>
<dbReference type="Pfam" id="PF13450">
    <property type="entry name" value="NAD_binding_8"/>
    <property type="match status" value="1"/>
</dbReference>
<evidence type="ECO:0000256" key="5">
    <source>
        <dbReference type="ARBA" id="ARBA00019562"/>
    </source>
</evidence>
<evidence type="ECO:0000256" key="17">
    <source>
        <dbReference type="ARBA" id="ARBA00046127"/>
    </source>
</evidence>
<dbReference type="Pfam" id="PF00180">
    <property type="entry name" value="Iso_dh"/>
    <property type="match status" value="1"/>
</dbReference>
<dbReference type="GO" id="GO:0006097">
    <property type="term" value="P:glyoxylate cycle"/>
    <property type="evidence" value="ECO:0007669"/>
    <property type="project" value="UniProtKB-KW"/>
</dbReference>
<evidence type="ECO:0000256" key="7">
    <source>
        <dbReference type="ARBA" id="ARBA00022532"/>
    </source>
</evidence>
<keyword evidence="8" id="KW-0521">NADP</keyword>
<dbReference type="InterPro" id="IPR036188">
    <property type="entry name" value="FAD/NAD-bd_sf"/>
</dbReference>
<evidence type="ECO:0000256" key="3">
    <source>
        <dbReference type="ARBA" id="ARBA00013012"/>
    </source>
</evidence>
<evidence type="ECO:0000256" key="14">
    <source>
        <dbReference type="ARBA" id="ARBA00031098"/>
    </source>
</evidence>
<dbReference type="GO" id="GO:0004450">
    <property type="term" value="F:isocitrate dehydrogenase (NADP+) activity"/>
    <property type="evidence" value="ECO:0007669"/>
    <property type="project" value="UniProtKB-EC"/>
</dbReference>
<dbReference type="Gene3D" id="3.50.50.60">
    <property type="entry name" value="FAD/NAD(P)-binding domain"/>
    <property type="match status" value="2"/>
</dbReference>
<evidence type="ECO:0000256" key="6">
    <source>
        <dbReference type="ARBA" id="ARBA00022435"/>
    </source>
</evidence>
<evidence type="ECO:0000256" key="15">
    <source>
        <dbReference type="ARBA" id="ARBA00042642"/>
    </source>
</evidence>
<dbReference type="InterPro" id="IPR040978">
    <property type="entry name" value="Isocitrate_DH_TT1725_C"/>
</dbReference>
<comment type="similarity">
    <text evidence="1">Belongs to the isocitrate and isopropylmalate dehydrogenases family.</text>
</comment>
<comment type="catalytic activity">
    <reaction evidence="11">
        <text>D-threo-isocitrate + NADP(+) = 2-oxoglutarate + CO2 + NADPH</text>
        <dbReference type="Rhea" id="RHEA:19629"/>
        <dbReference type="ChEBI" id="CHEBI:15562"/>
        <dbReference type="ChEBI" id="CHEBI:16526"/>
        <dbReference type="ChEBI" id="CHEBI:16810"/>
        <dbReference type="ChEBI" id="CHEBI:57783"/>
        <dbReference type="ChEBI" id="CHEBI:58349"/>
        <dbReference type="EC" id="1.1.1.42"/>
    </reaction>
</comment>
<dbReference type="Pfam" id="PF18324">
    <property type="entry name" value="Isocitrate_DH_C_bact"/>
    <property type="match status" value="1"/>
</dbReference>
<evidence type="ECO:0000256" key="9">
    <source>
        <dbReference type="ARBA" id="ARBA00023002"/>
    </source>
</evidence>
<dbReference type="Proteomes" id="UP000225706">
    <property type="component" value="Unassembled WGS sequence"/>
</dbReference>
<dbReference type="Gene3D" id="3.40.718.10">
    <property type="entry name" value="Isopropylmalate Dehydrogenase"/>
    <property type="match status" value="1"/>
</dbReference>
<dbReference type="GO" id="GO:0000287">
    <property type="term" value="F:magnesium ion binding"/>
    <property type="evidence" value="ECO:0007669"/>
    <property type="project" value="InterPro"/>
</dbReference>
<comment type="function">
    <text evidence="17">Catalyzes the oxidative decarboxylation of isocitrate to 2-oxoglutarate and carbon dioxide with the concomitant reduction of NADP(+).</text>
</comment>
<gene>
    <name evidence="19" type="primary">icd</name>
    <name evidence="19" type="ORF">AWC38_SpisGene25215</name>
</gene>
<dbReference type="STRING" id="50429.A0A2B4R4P1"/>
<evidence type="ECO:0000313" key="19">
    <source>
        <dbReference type="EMBL" id="PFX11202.1"/>
    </source>
</evidence>
<sequence>MKMTEGLMKKTFEDIAPEYPDIEAHHIIVDNCAHQMVMKPEQFEVIVTTNMNGDILSDLGSGLVGGLGFAPSANLGNDIAIFEAVHGSAPTIAGKNIANPTSIILSSVMMLRYLGELEAANKIEQALLVTLEQGHFTSDVPETKGHGLSTTDFTDKIISNLGQKSKTYPDRHGQPLKMPEKINELDMVRPNSRKIVGVDLFLESTLTSEELGKNLEALVEGTPMRLSVISNRGVKVYPNSEATPDLVDAWQCRFRHRDESTDVSDQEACDLLQRVGTKHPWSHIKKLFVLDGEEAYSKAQDACEHPLYKEESHMRKKIYVYTLFWAFSFIININSQSIASITEINNDDVLIIGAGPAGAYTALKLKEEYGLYSTILEASNQGGGKCISYKQYDHGAIQVPSYYKRMVGMTLNSIPFVGPYLSNSVDLITDGYQNLIENMLDDSQAEVLFNTHVERIFLSEEGIELHTNQGIVRAKNVISTVPLDKIQVTYPNQEECDLYQRLHDSLQYSPYGTTIFFPDIPLPQGMIVDLEARGLDPVMFGQKFPDRDVYISYAYGDIKDTEDIHNHLIRYLEDRYYIQDVNLLSHMAFPDYYPHPSIEAINNGFYADLQQLQGKYGLYFAGSSTSFEIVERALQSVEPVVQDMSTSQSQTRRLLIPVLIVSETCP</sequence>
<dbReference type="SMART" id="SM01329">
    <property type="entry name" value="Iso_dh"/>
    <property type="match status" value="1"/>
</dbReference>
<evidence type="ECO:0000256" key="12">
    <source>
        <dbReference type="ARBA" id="ARBA00029765"/>
    </source>
</evidence>
<comment type="caution">
    <text evidence="19">The sequence shown here is derived from an EMBL/GenBank/DDBJ whole genome shotgun (WGS) entry which is preliminary data.</text>
</comment>
<comment type="subunit">
    <text evidence="2">Homodimer.</text>
</comment>
<evidence type="ECO:0000313" key="20">
    <source>
        <dbReference type="Proteomes" id="UP000225706"/>
    </source>
</evidence>
<dbReference type="InterPro" id="IPR002937">
    <property type="entry name" value="Amino_oxidase"/>
</dbReference>
<dbReference type="GO" id="GO:0004449">
    <property type="term" value="F:isocitrate dehydrogenase (NAD+) activity"/>
    <property type="evidence" value="ECO:0007669"/>
    <property type="project" value="UniProtKB-EC"/>
</dbReference>
<evidence type="ECO:0000256" key="11">
    <source>
        <dbReference type="ARBA" id="ARBA00023554"/>
    </source>
</evidence>
<dbReference type="PROSITE" id="PS00470">
    <property type="entry name" value="IDH_IMDH"/>
    <property type="match status" value="1"/>
</dbReference>
<organism evidence="19 20">
    <name type="scientific">Stylophora pistillata</name>
    <name type="common">Smooth cauliflower coral</name>
    <dbReference type="NCBI Taxonomy" id="50429"/>
    <lineage>
        <taxon>Eukaryota</taxon>
        <taxon>Metazoa</taxon>
        <taxon>Cnidaria</taxon>
        <taxon>Anthozoa</taxon>
        <taxon>Hexacorallia</taxon>
        <taxon>Scleractinia</taxon>
        <taxon>Astrocoeniina</taxon>
        <taxon>Pocilloporidae</taxon>
        <taxon>Stylophora</taxon>
    </lineage>
</organism>
<dbReference type="GO" id="GO:0051287">
    <property type="term" value="F:NAD binding"/>
    <property type="evidence" value="ECO:0007669"/>
    <property type="project" value="InterPro"/>
</dbReference>
<dbReference type="GO" id="GO:0006099">
    <property type="term" value="P:tricarboxylic acid cycle"/>
    <property type="evidence" value="ECO:0007669"/>
    <property type="project" value="UniProtKB-KW"/>
</dbReference>
<dbReference type="EMBL" id="LSMT01003220">
    <property type="protein sequence ID" value="PFX11202.1"/>
    <property type="molecule type" value="Genomic_DNA"/>
</dbReference>
<keyword evidence="10" id="KW-0464">Manganese</keyword>
<dbReference type="EC" id="1.1.1.41" evidence="3"/>
<feature type="domain" description="Isopropylmalate dehydrogenase-like" evidence="18">
    <location>
        <begin position="1"/>
        <end position="157"/>
    </location>
</feature>
<accession>A0A2B4R4P1</accession>
<proteinExistence type="inferred from homology"/>
<dbReference type="Gene3D" id="3.30.70.1570">
    <property type="match status" value="1"/>
</dbReference>
<keyword evidence="20" id="KW-1185">Reference proteome</keyword>
<keyword evidence="7" id="KW-0816">Tricarboxylic acid cycle</keyword>
<dbReference type="InterPro" id="IPR046997">
    <property type="entry name" value="Isocitrate_DH_TT1725_C_sf"/>
</dbReference>
<evidence type="ECO:0000259" key="18">
    <source>
        <dbReference type="SMART" id="SM01329"/>
    </source>
</evidence>
<keyword evidence="9" id="KW-0560">Oxidoreductase</keyword>
<evidence type="ECO:0000256" key="1">
    <source>
        <dbReference type="ARBA" id="ARBA00007769"/>
    </source>
</evidence>
<dbReference type="Pfam" id="PF01593">
    <property type="entry name" value="Amino_oxidase"/>
    <property type="match status" value="1"/>
</dbReference>
<evidence type="ECO:0000256" key="16">
    <source>
        <dbReference type="ARBA" id="ARBA00042862"/>
    </source>
</evidence>
<dbReference type="SUPFAM" id="SSF51905">
    <property type="entry name" value="FAD/NAD(P)-binding domain"/>
    <property type="match status" value="1"/>
</dbReference>
<dbReference type="InterPro" id="IPR019818">
    <property type="entry name" value="IsoCit/isopropylmalate_DH_CS"/>
</dbReference>
<dbReference type="PANTHER" id="PTHR11835:SF34">
    <property type="entry name" value="ISOCITRATE DEHYDROGENASE [NAD] SUBUNIT ALPHA, MITOCHONDRIAL"/>
    <property type="match status" value="1"/>
</dbReference>
<dbReference type="AlphaFoldDB" id="A0A2B4R4P1"/>
<name>A0A2B4R4P1_STYPI</name>
<evidence type="ECO:0000256" key="8">
    <source>
        <dbReference type="ARBA" id="ARBA00022857"/>
    </source>
</evidence>
<keyword evidence="6" id="KW-0329">Glyoxylate bypass</keyword>
<dbReference type="InterPro" id="IPR024084">
    <property type="entry name" value="IsoPropMal-DH-like_dom"/>
</dbReference>
<reference evidence="20" key="1">
    <citation type="journal article" date="2017" name="bioRxiv">
        <title>Comparative analysis of the genomes of Stylophora pistillata and Acropora digitifera provides evidence for extensive differences between species of corals.</title>
        <authorList>
            <person name="Voolstra C.R."/>
            <person name="Li Y."/>
            <person name="Liew Y.J."/>
            <person name="Baumgarten S."/>
            <person name="Zoccola D."/>
            <person name="Flot J.-F."/>
            <person name="Tambutte S."/>
            <person name="Allemand D."/>
            <person name="Aranda M."/>
        </authorList>
    </citation>
    <scope>NUCLEOTIDE SEQUENCE [LARGE SCALE GENOMIC DNA]</scope>
</reference>
<evidence type="ECO:0000256" key="10">
    <source>
        <dbReference type="ARBA" id="ARBA00023211"/>
    </source>
</evidence>